<proteinExistence type="predicted"/>
<feature type="chain" id="PRO_5045213457" evidence="1">
    <location>
        <begin position="29"/>
        <end position="158"/>
    </location>
</feature>
<comment type="caution">
    <text evidence="2">The sequence shown here is derived from an EMBL/GenBank/DDBJ whole genome shotgun (WGS) entry which is preliminary data.</text>
</comment>
<organism evidence="2 3">
    <name type="scientific">Microbacterium gawkjiense</name>
    <dbReference type="NCBI Taxonomy" id="3067309"/>
    <lineage>
        <taxon>Bacteria</taxon>
        <taxon>Bacillati</taxon>
        <taxon>Actinomycetota</taxon>
        <taxon>Actinomycetes</taxon>
        <taxon>Micrococcales</taxon>
        <taxon>Microbacteriaceae</taxon>
        <taxon>Microbacterium</taxon>
    </lineage>
</organism>
<gene>
    <name evidence="2" type="ORF">Q9S71_03990</name>
</gene>
<dbReference type="EMBL" id="JAUZVV010000001">
    <property type="protein sequence ID" value="MDT3315976.1"/>
    <property type="molecule type" value="Genomic_DNA"/>
</dbReference>
<name>A0ABU3G958_9MICO</name>
<dbReference type="RefSeq" id="WP_311860661.1">
    <property type="nucleotide sequence ID" value="NZ_JAUZVV010000001.1"/>
</dbReference>
<keyword evidence="3" id="KW-1185">Reference proteome</keyword>
<evidence type="ECO:0000256" key="1">
    <source>
        <dbReference type="SAM" id="SignalP"/>
    </source>
</evidence>
<protein>
    <submittedName>
        <fullName evidence="2">Uncharacterized protein</fullName>
    </submittedName>
</protein>
<dbReference type="Proteomes" id="UP001251849">
    <property type="component" value="Unassembled WGS sequence"/>
</dbReference>
<keyword evidence="1" id="KW-0732">Signal</keyword>
<sequence>MPRRRRALTALAVALTLCTGGLALTGCAADPDTAGLEAELGAVDGVNGAFVWTTHPNAPWVTHVQVMLFLDDPSETGVVDAVRAAAPVLAADDAAASADAVGLTFVDGQRADYSVRGEATRDVIAVTPDIARELGVAETGKRQLQVSPADLRALAAAE</sequence>
<reference evidence="2 3" key="1">
    <citation type="submission" date="2023-08" db="EMBL/GenBank/DDBJ databases">
        <title>Microbacterium aquilitoris sp. nov. and Microbacterium gwkjibeachense sp. nov., isolated from beach.</title>
        <authorList>
            <person name="Lee S.D."/>
            <person name="Yang H."/>
            <person name="Kim I."/>
        </authorList>
    </citation>
    <scope>NUCLEOTIDE SEQUENCE [LARGE SCALE GENOMIC DNA]</scope>
    <source>
        <strain evidence="2 3">KSW4-11</strain>
    </source>
</reference>
<evidence type="ECO:0000313" key="3">
    <source>
        <dbReference type="Proteomes" id="UP001251849"/>
    </source>
</evidence>
<evidence type="ECO:0000313" key="2">
    <source>
        <dbReference type="EMBL" id="MDT3315976.1"/>
    </source>
</evidence>
<dbReference type="PROSITE" id="PS51257">
    <property type="entry name" value="PROKAR_LIPOPROTEIN"/>
    <property type="match status" value="1"/>
</dbReference>
<feature type="signal peptide" evidence="1">
    <location>
        <begin position="1"/>
        <end position="28"/>
    </location>
</feature>
<accession>A0ABU3G958</accession>